<comment type="caution">
    <text evidence="1">The sequence shown here is derived from an EMBL/GenBank/DDBJ whole genome shotgun (WGS) entry which is preliminary data.</text>
</comment>
<dbReference type="Proteomes" id="UP001548189">
    <property type="component" value="Unassembled WGS sequence"/>
</dbReference>
<dbReference type="InterPro" id="IPR003661">
    <property type="entry name" value="HisK_dim/P_dom"/>
</dbReference>
<proteinExistence type="predicted"/>
<dbReference type="PROSITE" id="PS50109">
    <property type="entry name" value="HIS_KIN"/>
    <property type="match status" value="1"/>
</dbReference>
<evidence type="ECO:0000313" key="1">
    <source>
        <dbReference type="EMBL" id="MET1256774.1"/>
    </source>
</evidence>
<keyword evidence="2" id="KW-1185">Reference proteome</keyword>
<dbReference type="InterPro" id="IPR003594">
    <property type="entry name" value="HATPase_dom"/>
</dbReference>
<dbReference type="InterPro" id="IPR005467">
    <property type="entry name" value="His_kinase_dom"/>
</dbReference>
<dbReference type="InterPro" id="IPR036890">
    <property type="entry name" value="HATPase_C_sf"/>
</dbReference>
<dbReference type="Gene3D" id="3.30.450.20">
    <property type="entry name" value="PAS domain"/>
    <property type="match status" value="1"/>
</dbReference>
<evidence type="ECO:0000313" key="2">
    <source>
        <dbReference type="Proteomes" id="UP001548189"/>
    </source>
</evidence>
<dbReference type="SUPFAM" id="SSF55874">
    <property type="entry name" value="ATPase domain of HSP90 chaperone/DNA topoisomerase II/histidine kinase"/>
    <property type="match status" value="1"/>
</dbReference>
<sequence>MSIKLSIDSLSTAIILLDQAYNIEFLNPSAEQLLGFSNKQLREETFFDLIKSTINPTLLQRYLTGSQSSPNNLPVNQVTLLEEIEIKTATGILITNIMVSGYYENQQNYLLLELQSNEYHSRIRKDIELQHQSRVSNHLIRNLAHEIKNPLGGIKGSAQLMARKLPADFPARYCEIIIQEANRLGKLVDRLLLPSTPEEKVSINTHQLIEQALELILLQTDKSINVIKNYDPSLPDLTLSPGQIQQALLNLLKNAAEALADQGKIEIRTRILHQHTIGKIQYRQVIRIDIIDNGTGIPDELINDIFFPTISGKNSSGLGLSIAQSLVQRHGGIIELETWPEHTCFSIYLPLESGIH</sequence>
<dbReference type="NCBIfam" id="NF008293">
    <property type="entry name" value="PRK11073.1"/>
    <property type="match status" value="1"/>
</dbReference>
<accession>A0ABV2BXZ6</accession>
<dbReference type="Pfam" id="PF13188">
    <property type="entry name" value="PAS_8"/>
    <property type="match status" value="1"/>
</dbReference>
<dbReference type="SUPFAM" id="SSF47384">
    <property type="entry name" value="Homodimeric domain of signal transducing histidine kinase"/>
    <property type="match status" value="1"/>
</dbReference>
<dbReference type="Gene3D" id="1.10.287.130">
    <property type="match status" value="1"/>
</dbReference>
<reference evidence="1 2" key="1">
    <citation type="submission" date="2024-06" db="EMBL/GenBank/DDBJ databases">
        <authorList>
            <person name="Li F."/>
        </authorList>
    </citation>
    <scope>NUCLEOTIDE SEQUENCE [LARGE SCALE GENOMIC DNA]</scope>
    <source>
        <strain evidence="1 2">GXAS 311</strain>
    </source>
</reference>
<dbReference type="Pfam" id="PF00512">
    <property type="entry name" value="HisKA"/>
    <property type="match status" value="1"/>
</dbReference>
<dbReference type="CDD" id="cd00082">
    <property type="entry name" value="HisKA"/>
    <property type="match status" value="1"/>
</dbReference>
<name>A0ABV2BXZ6_9GAMM</name>
<dbReference type="PRINTS" id="PR00344">
    <property type="entry name" value="BCTRLSENSOR"/>
</dbReference>
<organism evidence="1 2">
    <name type="scientific">Aliikangiella maris</name>
    <dbReference type="NCBI Taxonomy" id="3162458"/>
    <lineage>
        <taxon>Bacteria</taxon>
        <taxon>Pseudomonadati</taxon>
        <taxon>Pseudomonadota</taxon>
        <taxon>Gammaproteobacteria</taxon>
        <taxon>Oceanospirillales</taxon>
        <taxon>Pleioneaceae</taxon>
        <taxon>Aliikangiella</taxon>
    </lineage>
</organism>
<dbReference type="Pfam" id="PF02518">
    <property type="entry name" value="HATPase_c"/>
    <property type="match status" value="1"/>
</dbReference>
<dbReference type="InterPro" id="IPR000014">
    <property type="entry name" value="PAS"/>
</dbReference>
<dbReference type="SUPFAM" id="SSF55785">
    <property type="entry name" value="PYP-like sensor domain (PAS domain)"/>
    <property type="match status" value="1"/>
</dbReference>
<dbReference type="InterPro" id="IPR036097">
    <property type="entry name" value="HisK_dim/P_sf"/>
</dbReference>
<dbReference type="Gene3D" id="3.30.565.10">
    <property type="entry name" value="Histidine kinase-like ATPase, C-terminal domain"/>
    <property type="match status" value="1"/>
</dbReference>
<gene>
    <name evidence="1" type="primary">glnL</name>
    <name evidence="1" type="ORF">ABVT43_16650</name>
</gene>
<protein>
    <submittedName>
        <fullName evidence="1">Nitrogen regulation protein NR(II)</fullName>
    </submittedName>
</protein>
<dbReference type="PANTHER" id="PTHR43065:SF16">
    <property type="entry name" value="SENSORY HISTIDINE KINASE_PHOSPHATASE NTRB"/>
    <property type="match status" value="1"/>
</dbReference>
<dbReference type="SMART" id="SM00387">
    <property type="entry name" value="HATPase_c"/>
    <property type="match status" value="1"/>
</dbReference>
<dbReference type="SMART" id="SM00388">
    <property type="entry name" value="HisKA"/>
    <property type="match status" value="1"/>
</dbReference>
<dbReference type="CDD" id="cd00130">
    <property type="entry name" value="PAS"/>
    <property type="match status" value="1"/>
</dbReference>
<dbReference type="InterPro" id="IPR035965">
    <property type="entry name" value="PAS-like_dom_sf"/>
</dbReference>
<dbReference type="EMBL" id="JBEVCJ010000026">
    <property type="protein sequence ID" value="MET1256774.1"/>
    <property type="molecule type" value="Genomic_DNA"/>
</dbReference>
<dbReference type="SMART" id="SM00091">
    <property type="entry name" value="PAS"/>
    <property type="match status" value="1"/>
</dbReference>
<dbReference type="PANTHER" id="PTHR43065">
    <property type="entry name" value="SENSOR HISTIDINE KINASE"/>
    <property type="match status" value="1"/>
</dbReference>
<dbReference type="PROSITE" id="PS50112">
    <property type="entry name" value="PAS"/>
    <property type="match status" value="1"/>
</dbReference>
<dbReference type="InterPro" id="IPR004358">
    <property type="entry name" value="Sig_transdc_His_kin-like_C"/>
</dbReference>